<dbReference type="AlphaFoldDB" id="A0A1C3V8T2"/>
<evidence type="ECO:0000313" key="2">
    <source>
        <dbReference type="EMBL" id="SCB24173.1"/>
    </source>
</evidence>
<gene>
    <name evidence="2" type="ORF">GA0061100_1058</name>
</gene>
<feature type="compositionally biased region" description="Basic and acidic residues" evidence="1">
    <location>
        <begin position="53"/>
        <end position="63"/>
    </location>
</feature>
<sequence length="63" mass="6875">MTEDRDYLLKAAANLSKIMNFPFTVSDWSVKPSRKVGGIRNGTAARSSSASNVDDKAVKLSDR</sequence>
<feature type="region of interest" description="Disordered" evidence="1">
    <location>
        <begin position="39"/>
        <end position="63"/>
    </location>
</feature>
<dbReference type="Proteomes" id="UP000186228">
    <property type="component" value="Unassembled WGS sequence"/>
</dbReference>
<keyword evidence="3" id="KW-1185">Reference proteome</keyword>
<evidence type="ECO:0000313" key="3">
    <source>
        <dbReference type="Proteomes" id="UP000186228"/>
    </source>
</evidence>
<reference evidence="3" key="1">
    <citation type="submission" date="2016-08" db="EMBL/GenBank/DDBJ databases">
        <authorList>
            <person name="Varghese N."/>
            <person name="Submissions Spin"/>
        </authorList>
    </citation>
    <scope>NUCLEOTIDE SEQUENCE [LARGE SCALE GENOMIC DNA]</scope>
    <source>
        <strain evidence="3">CCBAU 57015</strain>
    </source>
</reference>
<name>A0A1C3V8T2_9HYPH</name>
<proteinExistence type="predicted"/>
<dbReference type="EMBL" id="FMAC01000005">
    <property type="protein sequence ID" value="SCB24173.1"/>
    <property type="molecule type" value="Genomic_DNA"/>
</dbReference>
<protein>
    <submittedName>
        <fullName evidence="2">Uncharacterized protein</fullName>
    </submittedName>
</protein>
<accession>A0A1C3V8T2</accession>
<organism evidence="2 3">
    <name type="scientific">Rhizobium hainanense</name>
    <dbReference type="NCBI Taxonomy" id="52131"/>
    <lineage>
        <taxon>Bacteria</taxon>
        <taxon>Pseudomonadati</taxon>
        <taxon>Pseudomonadota</taxon>
        <taxon>Alphaproteobacteria</taxon>
        <taxon>Hyphomicrobiales</taxon>
        <taxon>Rhizobiaceae</taxon>
        <taxon>Rhizobium/Agrobacterium group</taxon>
        <taxon>Rhizobium</taxon>
    </lineage>
</organism>
<evidence type="ECO:0000256" key="1">
    <source>
        <dbReference type="SAM" id="MobiDB-lite"/>
    </source>
</evidence>